<dbReference type="Gene3D" id="2.60.120.10">
    <property type="entry name" value="Jelly Rolls"/>
    <property type="match status" value="2"/>
</dbReference>
<sequence>MINALKMKTCVKPIALLSLVVCSASFQPIGRVPQHRTSTPLYSYLDSLQQEAPQASTQPSVAVNGAVSAPVQAEASTATPSFISEWYGDIGYFGLDNLRSKGPRPTADWGTPADATRKLADDGTLRTGSWWCSEGGWPSSNPKGATEIFYVVSGNGCLSDKDGMKHYFGPGDTVIIPKGHEGRWDVFSDIHKIWAVNAHERIEDPSPVIRVQVDGYHTFAPQYLTKNTGYDPLYSSSYEGISFNTFYDVGPTKTGVWTCGAGSFPVTNGKKSFFHLLEGVLFVTDGASGLSRRCEAGDTMMLPEGWCGHIDVIEPSKKLWTTAE</sequence>
<proteinExistence type="predicted"/>
<feature type="domain" description="(S)-ureidoglycine aminohydrolase cupin" evidence="2">
    <location>
        <begin position="251"/>
        <end position="318"/>
    </location>
</feature>
<dbReference type="Pfam" id="PF05899">
    <property type="entry name" value="Cupin_3"/>
    <property type="match status" value="2"/>
</dbReference>
<reference evidence="3" key="1">
    <citation type="submission" date="2021-01" db="EMBL/GenBank/DDBJ databases">
        <authorList>
            <person name="Corre E."/>
            <person name="Pelletier E."/>
            <person name="Niang G."/>
            <person name="Scheremetjew M."/>
            <person name="Finn R."/>
            <person name="Kale V."/>
            <person name="Holt S."/>
            <person name="Cochrane G."/>
            <person name="Meng A."/>
            <person name="Brown T."/>
            <person name="Cohen L."/>
        </authorList>
    </citation>
    <scope>NUCLEOTIDE SEQUENCE</scope>
    <source>
        <strain evidence="3">CCMP826</strain>
    </source>
</reference>
<evidence type="ECO:0000259" key="2">
    <source>
        <dbReference type="Pfam" id="PF05899"/>
    </source>
</evidence>
<dbReference type="InterPro" id="IPR008579">
    <property type="entry name" value="UGlyAH_Cupin_dom"/>
</dbReference>
<dbReference type="AlphaFoldDB" id="A0A7S2HDH5"/>
<feature type="domain" description="(S)-ureidoglycine aminohydrolase cupin" evidence="2">
    <location>
        <begin position="120"/>
        <end position="192"/>
    </location>
</feature>
<name>A0A7S2HDH5_9STRA</name>
<protein>
    <recommendedName>
        <fullName evidence="2">(S)-ureidoglycine aminohydrolase cupin domain-containing protein</fullName>
    </recommendedName>
</protein>
<keyword evidence="1" id="KW-0732">Signal</keyword>
<evidence type="ECO:0000256" key="1">
    <source>
        <dbReference type="SAM" id="SignalP"/>
    </source>
</evidence>
<evidence type="ECO:0000313" key="3">
    <source>
        <dbReference type="EMBL" id="CAD9487602.1"/>
    </source>
</evidence>
<gene>
    <name evidence="3" type="ORF">HTAM1171_LOCUS4937</name>
</gene>
<organism evidence="3">
    <name type="scientific">Helicotheca tamesis</name>
    <dbReference type="NCBI Taxonomy" id="374047"/>
    <lineage>
        <taxon>Eukaryota</taxon>
        <taxon>Sar</taxon>
        <taxon>Stramenopiles</taxon>
        <taxon>Ochrophyta</taxon>
        <taxon>Bacillariophyta</taxon>
        <taxon>Mediophyceae</taxon>
        <taxon>Lithodesmiophycidae</taxon>
        <taxon>Lithodesmiales</taxon>
        <taxon>Lithodesmiaceae</taxon>
        <taxon>Helicotheca</taxon>
    </lineage>
</organism>
<dbReference type="SUPFAM" id="SSF51182">
    <property type="entry name" value="RmlC-like cupins"/>
    <property type="match status" value="2"/>
</dbReference>
<dbReference type="EMBL" id="HBGV01008035">
    <property type="protein sequence ID" value="CAD9487602.1"/>
    <property type="molecule type" value="Transcribed_RNA"/>
</dbReference>
<feature type="signal peptide" evidence="1">
    <location>
        <begin position="1"/>
        <end position="25"/>
    </location>
</feature>
<feature type="chain" id="PRO_5030839760" description="(S)-ureidoglycine aminohydrolase cupin domain-containing protein" evidence="1">
    <location>
        <begin position="26"/>
        <end position="324"/>
    </location>
</feature>
<dbReference type="PANTHER" id="PTHR40943">
    <property type="entry name" value="CYTOPLASMIC PROTEIN-RELATED"/>
    <property type="match status" value="1"/>
</dbReference>
<accession>A0A7S2HDH5</accession>
<dbReference type="InterPro" id="IPR014710">
    <property type="entry name" value="RmlC-like_jellyroll"/>
</dbReference>
<dbReference type="InterPro" id="IPR011051">
    <property type="entry name" value="RmlC_Cupin_sf"/>
</dbReference>
<dbReference type="PANTHER" id="PTHR40943:SF1">
    <property type="entry name" value="CYTOPLASMIC PROTEIN"/>
    <property type="match status" value="1"/>
</dbReference>